<evidence type="ECO:0000256" key="2">
    <source>
        <dbReference type="ARBA" id="ARBA00022741"/>
    </source>
</evidence>
<dbReference type="PANTHER" id="PTHR43024:SF1">
    <property type="entry name" value="UDP-N-ACETYLMURAMOYL-TRIPEPTIDE--D-ALANYL-D-ALANINE LIGASE"/>
    <property type="match status" value="1"/>
</dbReference>
<dbReference type="InterPro" id="IPR036565">
    <property type="entry name" value="Mur-like_cat_sf"/>
</dbReference>
<evidence type="ECO:0000256" key="3">
    <source>
        <dbReference type="ARBA" id="ARBA00022840"/>
    </source>
</evidence>
<feature type="compositionally biased region" description="Basic residues" evidence="4">
    <location>
        <begin position="7"/>
        <end position="17"/>
    </location>
</feature>
<sequence length="423" mass="46252">MGFCRTKQGRRSSKNPRRSRESRRTMRKSFLREMFSNKRVLVVDMTHGGRTLARAIEEYFDAEVLRYDLYGVDKGCEIPEFDICISPVHSPVLNPILTRDPRVISHHSAVGYILRRLKEQVGCDIIEVTGTKGKTSVATMLTHILSSKMQVLSSTSEGVMYASPGGGTAVLKVPGSITPAHALDVMDMAMCKDLAVDVALFEVSLGFTGAAKLNVLTSLEGDYRIAGGMLKASQAKRYTMKNLSGRVVDKGVFDRLKTSFFGERHKKNINLAATAALHLGIAEDEIRRCVLSLPQIRSRMEVKRGGNWIVIDDANSAFDAFNLRAGIEEIMAVDGERIVILGGSRKGSCSSLDIEAVVRVIDVYRDRVRFYLTGEIGEDLRRLGVDCPLIEGDPDGMVGWVMASSSGNKGVILITGSSGGRSG</sequence>
<evidence type="ECO:0000313" key="6">
    <source>
        <dbReference type="EMBL" id="HDM36462.1"/>
    </source>
</evidence>
<evidence type="ECO:0000259" key="5">
    <source>
        <dbReference type="Pfam" id="PF08245"/>
    </source>
</evidence>
<dbReference type="Gene3D" id="3.40.1190.10">
    <property type="entry name" value="Mur-like, catalytic domain"/>
    <property type="match status" value="1"/>
</dbReference>
<evidence type="ECO:0000256" key="1">
    <source>
        <dbReference type="ARBA" id="ARBA00022598"/>
    </source>
</evidence>
<reference evidence="6" key="1">
    <citation type="journal article" date="2020" name="mSystems">
        <title>Genome- and Community-Level Interaction Insights into Carbon Utilization and Element Cycling Functions of Hydrothermarchaeota in Hydrothermal Sediment.</title>
        <authorList>
            <person name="Zhou Z."/>
            <person name="Liu Y."/>
            <person name="Xu W."/>
            <person name="Pan J."/>
            <person name="Luo Z.H."/>
            <person name="Li M."/>
        </authorList>
    </citation>
    <scope>NUCLEOTIDE SEQUENCE [LARGE SCALE GENOMIC DNA]</scope>
    <source>
        <strain evidence="6">HyVt-185</strain>
    </source>
</reference>
<keyword evidence="2" id="KW-0547">Nucleotide-binding</keyword>
<evidence type="ECO:0000256" key="4">
    <source>
        <dbReference type="SAM" id="MobiDB-lite"/>
    </source>
</evidence>
<feature type="region of interest" description="Disordered" evidence="4">
    <location>
        <begin position="1"/>
        <end position="25"/>
    </location>
</feature>
<dbReference type="SUPFAM" id="SSF53623">
    <property type="entry name" value="MurD-like peptide ligases, catalytic domain"/>
    <property type="match status" value="1"/>
</dbReference>
<dbReference type="InterPro" id="IPR018109">
    <property type="entry name" value="Folylpolyglutamate_synth_CS"/>
</dbReference>
<proteinExistence type="predicted"/>
<accession>A0A7C1BAH2</accession>
<keyword evidence="1" id="KW-0436">Ligase</keyword>
<dbReference type="PANTHER" id="PTHR43024">
    <property type="entry name" value="UDP-N-ACETYLMURAMOYL-TRIPEPTIDE--D-ALANYL-D-ALANINE LIGASE"/>
    <property type="match status" value="1"/>
</dbReference>
<dbReference type="Pfam" id="PF08245">
    <property type="entry name" value="Mur_ligase_M"/>
    <property type="match status" value="1"/>
</dbReference>
<dbReference type="InterPro" id="IPR013221">
    <property type="entry name" value="Mur_ligase_cen"/>
</dbReference>
<dbReference type="Proteomes" id="UP000885863">
    <property type="component" value="Unassembled WGS sequence"/>
</dbReference>
<dbReference type="PROSITE" id="PS01011">
    <property type="entry name" value="FOLYLPOLYGLU_SYNT_1"/>
    <property type="match status" value="1"/>
</dbReference>
<organism evidence="6">
    <name type="scientific">Candidatus Syntropharchaeum butanivorans</name>
    <dbReference type="NCBI Taxonomy" id="1839936"/>
    <lineage>
        <taxon>Archaea</taxon>
        <taxon>Methanobacteriati</taxon>
        <taxon>Methanobacteriota</taxon>
        <taxon>Stenosarchaea group</taxon>
        <taxon>Methanomicrobia</taxon>
        <taxon>Methanosarcinales</taxon>
        <taxon>ANME-2 cluster</taxon>
        <taxon>Candidatus Syntropharchaeum</taxon>
    </lineage>
</organism>
<feature type="domain" description="Mur ligase central" evidence="5">
    <location>
        <begin position="128"/>
        <end position="204"/>
    </location>
</feature>
<dbReference type="GO" id="GO:0004326">
    <property type="term" value="F:tetrahydrofolylpolyglutamate synthase activity"/>
    <property type="evidence" value="ECO:0007669"/>
    <property type="project" value="InterPro"/>
</dbReference>
<dbReference type="InterPro" id="IPR051046">
    <property type="entry name" value="MurCDEF_CellWall_CoF430Synth"/>
</dbReference>
<gene>
    <name evidence="6" type="ORF">ENG09_04330</name>
</gene>
<dbReference type="GO" id="GO:0005524">
    <property type="term" value="F:ATP binding"/>
    <property type="evidence" value="ECO:0007669"/>
    <property type="project" value="UniProtKB-KW"/>
</dbReference>
<name>A0A7C1BAH2_9EURY</name>
<dbReference type="EMBL" id="DQZR01000188">
    <property type="protein sequence ID" value="HDM36462.1"/>
    <property type="molecule type" value="Genomic_DNA"/>
</dbReference>
<dbReference type="AlphaFoldDB" id="A0A7C1BAH2"/>
<keyword evidence="3" id="KW-0067">ATP-binding</keyword>
<comment type="caution">
    <text evidence="6">The sequence shown here is derived from an EMBL/GenBank/DDBJ whole genome shotgun (WGS) entry which is preliminary data.</text>
</comment>
<protein>
    <recommendedName>
        <fullName evidence="5">Mur ligase central domain-containing protein</fullName>
    </recommendedName>
</protein>